<accession>A0ABV7Y277</accession>
<reference evidence="2" key="1">
    <citation type="journal article" date="2019" name="Int. J. Syst. Evol. Microbiol.">
        <title>The Global Catalogue of Microorganisms (GCM) 10K type strain sequencing project: providing services to taxonomists for standard genome sequencing and annotation.</title>
        <authorList>
            <consortium name="The Broad Institute Genomics Platform"/>
            <consortium name="The Broad Institute Genome Sequencing Center for Infectious Disease"/>
            <person name="Wu L."/>
            <person name="Ma J."/>
        </authorList>
    </citation>
    <scope>NUCLEOTIDE SEQUENCE [LARGE SCALE GENOMIC DNA]</scope>
    <source>
        <strain evidence="2">CGMCC 4.7241</strain>
    </source>
</reference>
<protein>
    <submittedName>
        <fullName evidence="1">Glucoamylase</fullName>
    </submittedName>
</protein>
<comment type="caution">
    <text evidence="1">The sequence shown here is derived from an EMBL/GenBank/DDBJ whole genome shotgun (WGS) entry which is preliminary data.</text>
</comment>
<dbReference type="Gene3D" id="1.50.10.10">
    <property type="match status" value="1"/>
</dbReference>
<dbReference type="EMBL" id="JBHRZH010000001">
    <property type="protein sequence ID" value="MFC3759341.1"/>
    <property type="molecule type" value="Genomic_DNA"/>
</dbReference>
<dbReference type="PANTHER" id="PTHR31616">
    <property type="entry name" value="TREHALASE"/>
    <property type="match status" value="1"/>
</dbReference>
<proteinExistence type="predicted"/>
<dbReference type="PANTHER" id="PTHR31616:SF0">
    <property type="entry name" value="GLUCAN 1,4-ALPHA-GLUCOSIDASE"/>
    <property type="match status" value="1"/>
</dbReference>
<dbReference type="RefSeq" id="WP_205122258.1">
    <property type="nucleotide sequence ID" value="NZ_JAFBCM010000001.1"/>
</dbReference>
<dbReference type="Proteomes" id="UP001595699">
    <property type="component" value="Unassembled WGS sequence"/>
</dbReference>
<dbReference type="InterPro" id="IPR008928">
    <property type="entry name" value="6-hairpin_glycosidase_sf"/>
</dbReference>
<keyword evidence="2" id="KW-1185">Reference proteome</keyword>
<evidence type="ECO:0000313" key="2">
    <source>
        <dbReference type="Proteomes" id="UP001595699"/>
    </source>
</evidence>
<dbReference type="InterPro" id="IPR012341">
    <property type="entry name" value="6hp_glycosidase-like_sf"/>
</dbReference>
<dbReference type="SUPFAM" id="SSF48208">
    <property type="entry name" value="Six-hairpin glycosidases"/>
    <property type="match status" value="1"/>
</dbReference>
<evidence type="ECO:0000313" key="1">
    <source>
        <dbReference type="EMBL" id="MFC3759341.1"/>
    </source>
</evidence>
<sequence>MVLLLVLAFVVGPAHRVAPRLFMQGIVLGADGVVRPITLDTRAYSYEMDSDSLGGLVVDPRYTDMAARAVSDLRLLGMAGEPGAQVAAWDPAWRYVWPRDSAFVVAALCAGHEHRRAEVILRYLLAMHPADGRWQARYLPDGSGLPPDSRGVQLDGSGWVPWAVWYWWQTNTSGDEGVRRTVSELWPMVAASADAAVRSLGPSGLPSVSPDYWELRETQVTLGTAAPLLLGLRSAASLAMGTGRSVESARWDAAADRLAAAIETTFGPHGYPRRVPSGGMDAAVAFLAPPFAPARAPVDAAVHRAVRQLRLPNGGLKPGERWRRDGIAWTPETALFALVLASSGDRAGAEELLDWLDRHRTATGSLPEQVSPEGRPIMVAPLGWTSSLVLLTLSALNYGVAAGPTDIPY</sequence>
<organism evidence="1 2">
    <name type="scientific">Tenggerimyces flavus</name>
    <dbReference type="NCBI Taxonomy" id="1708749"/>
    <lineage>
        <taxon>Bacteria</taxon>
        <taxon>Bacillati</taxon>
        <taxon>Actinomycetota</taxon>
        <taxon>Actinomycetes</taxon>
        <taxon>Propionibacteriales</taxon>
        <taxon>Nocardioidaceae</taxon>
        <taxon>Tenggerimyces</taxon>
    </lineage>
</organism>
<gene>
    <name evidence="1" type="ORF">ACFOUW_00685</name>
</gene>
<name>A0ABV7Y277_9ACTN</name>